<reference evidence="1" key="2">
    <citation type="submission" date="2020-09" db="EMBL/GenBank/DDBJ databases">
        <authorList>
            <person name="Sun Q."/>
            <person name="Ohkuma M."/>
        </authorList>
    </citation>
    <scope>NUCLEOTIDE SEQUENCE</scope>
    <source>
        <strain evidence="1">JCM 3172</strain>
    </source>
</reference>
<dbReference type="Proteomes" id="UP000619486">
    <property type="component" value="Unassembled WGS sequence"/>
</dbReference>
<name>A0A918HAJ2_9ACTN</name>
<organism evidence="1 2">
    <name type="scientific">Streptomyces purpureus</name>
    <dbReference type="NCBI Taxonomy" id="1951"/>
    <lineage>
        <taxon>Bacteria</taxon>
        <taxon>Bacillati</taxon>
        <taxon>Actinomycetota</taxon>
        <taxon>Actinomycetes</taxon>
        <taxon>Kitasatosporales</taxon>
        <taxon>Streptomycetaceae</taxon>
        <taxon>Streptomyces</taxon>
    </lineage>
</organism>
<comment type="caution">
    <text evidence="1">The sequence shown here is derived from an EMBL/GenBank/DDBJ whole genome shotgun (WGS) entry which is preliminary data.</text>
</comment>
<keyword evidence="2" id="KW-1185">Reference proteome</keyword>
<dbReference type="AlphaFoldDB" id="A0A918HAJ2"/>
<proteinExistence type="predicted"/>
<evidence type="ECO:0000313" key="1">
    <source>
        <dbReference type="EMBL" id="GGT46069.1"/>
    </source>
</evidence>
<evidence type="ECO:0000313" key="2">
    <source>
        <dbReference type="Proteomes" id="UP000619486"/>
    </source>
</evidence>
<sequence>MNHQAVSIYLNDHLAGATSGVELARRIAGAHRSSGRAGELRRLADDIAEDRESLLELMDALDVTPRRYKVYGGWVAEKVGRLKPNGRVYHRSGLSTLIELEALRMGIQGKHQLWQALLPVVMEHDGFDEERLQTLLERAADQMASVDALHDTAADSILRGGRD</sequence>
<gene>
    <name evidence="1" type="ORF">GCM10014713_44990</name>
</gene>
<protein>
    <submittedName>
        <fullName evidence="1">Uncharacterized protein</fullName>
    </submittedName>
</protein>
<dbReference type="EMBL" id="BMQQ01000018">
    <property type="protein sequence ID" value="GGT46069.1"/>
    <property type="molecule type" value="Genomic_DNA"/>
</dbReference>
<reference evidence="1" key="1">
    <citation type="journal article" date="2014" name="Int. J. Syst. Evol. Microbiol.">
        <title>Complete genome sequence of Corynebacterium casei LMG S-19264T (=DSM 44701T), isolated from a smear-ripened cheese.</title>
        <authorList>
            <consortium name="US DOE Joint Genome Institute (JGI-PGF)"/>
            <person name="Walter F."/>
            <person name="Albersmeier A."/>
            <person name="Kalinowski J."/>
            <person name="Ruckert C."/>
        </authorList>
    </citation>
    <scope>NUCLEOTIDE SEQUENCE</scope>
    <source>
        <strain evidence="1">JCM 3172</strain>
    </source>
</reference>
<dbReference type="RefSeq" id="WP_028798291.1">
    <property type="nucleotide sequence ID" value="NZ_BMQQ01000018.1"/>
</dbReference>
<accession>A0A918HAJ2</accession>